<dbReference type="Proteomes" id="UP000247810">
    <property type="component" value="Unassembled WGS sequence"/>
</dbReference>
<accession>A0A319E6N1</accession>
<proteinExistence type="predicted"/>
<dbReference type="EMBL" id="KZ825838">
    <property type="protein sequence ID" value="PYH96368.1"/>
    <property type="molecule type" value="Genomic_DNA"/>
</dbReference>
<sequence>MPCLDSGEILGRHLHSGRAGRPSSHLFASCLANNLQPKRDRVPYGPVRIDSWPYHLQSLSARVSIGPNKDACSYCPAPLGLITLQLRSIRTVVVLRTTTIYPSIYSKHCHHHMLQFLTLLLLQGKSSTPGFHLLIRCCITRIGPCSRQGLLRSTVRQNSALFIHLPVPGLAELHTDPHPGWIGSLSSRVVLLCFFGRDGLHQNRMIFFNKVNDPAAAHCTKQLKNAVSALAREAFQDPSGMCGVEL</sequence>
<evidence type="ECO:0000313" key="2">
    <source>
        <dbReference type="Proteomes" id="UP000247810"/>
    </source>
</evidence>
<dbReference type="AlphaFoldDB" id="A0A319E6N1"/>
<protein>
    <submittedName>
        <fullName evidence="1">Uncharacterized protein</fullName>
    </submittedName>
</protein>
<name>A0A319E6N1_9EURO</name>
<keyword evidence="2" id="KW-1185">Reference proteome</keyword>
<dbReference type="VEuPathDB" id="FungiDB:BO71DRAFT_482104"/>
<reference evidence="1 2" key="1">
    <citation type="submission" date="2018-02" db="EMBL/GenBank/DDBJ databases">
        <title>The genomes of Aspergillus section Nigri reveals drivers in fungal speciation.</title>
        <authorList>
            <consortium name="DOE Joint Genome Institute"/>
            <person name="Vesth T.C."/>
            <person name="Nybo J."/>
            <person name="Theobald S."/>
            <person name="Brandl J."/>
            <person name="Frisvad J.C."/>
            <person name="Nielsen K.F."/>
            <person name="Lyhne E.K."/>
            <person name="Kogle M.E."/>
            <person name="Kuo A."/>
            <person name="Riley R."/>
            <person name="Clum A."/>
            <person name="Nolan M."/>
            <person name="Lipzen A."/>
            <person name="Salamov A."/>
            <person name="Henrissat B."/>
            <person name="Wiebenga A."/>
            <person name="De vries R.P."/>
            <person name="Grigoriev I.V."/>
            <person name="Mortensen U.H."/>
            <person name="Andersen M.R."/>
            <person name="Baker S.E."/>
        </authorList>
    </citation>
    <scope>NUCLEOTIDE SEQUENCE [LARGE SCALE GENOMIC DNA]</scope>
    <source>
        <strain evidence="1 2">CBS 707.79</strain>
    </source>
</reference>
<evidence type="ECO:0000313" key="1">
    <source>
        <dbReference type="EMBL" id="PYH96368.1"/>
    </source>
</evidence>
<gene>
    <name evidence="1" type="ORF">BO71DRAFT_482104</name>
</gene>
<organism evidence="1 2">
    <name type="scientific">Aspergillus ellipticus CBS 707.79</name>
    <dbReference type="NCBI Taxonomy" id="1448320"/>
    <lineage>
        <taxon>Eukaryota</taxon>
        <taxon>Fungi</taxon>
        <taxon>Dikarya</taxon>
        <taxon>Ascomycota</taxon>
        <taxon>Pezizomycotina</taxon>
        <taxon>Eurotiomycetes</taxon>
        <taxon>Eurotiomycetidae</taxon>
        <taxon>Eurotiales</taxon>
        <taxon>Aspergillaceae</taxon>
        <taxon>Aspergillus</taxon>
        <taxon>Aspergillus subgen. Circumdati</taxon>
    </lineage>
</organism>